<dbReference type="eggNOG" id="COG0006">
    <property type="taxonomic scope" value="Bacteria"/>
</dbReference>
<dbReference type="HOGENOM" id="CLU_017266_4_0_0"/>
<reference evidence="6 7" key="1">
    <citation type="journal article" date="2012" name="J. Bacteriol.">
        <title>Complete Genome Sequence of the Thermophilic, Piezophilic, Heterotrophic Bacterium Marinitoga piezophila KA3.</title>
        <authorList>
            <person name="Lucas S."/>
            <person name="Han J."/>
            <person name="Lapidus A."/>
            <person name="Cheng J.F."/>
            <person name="Goodwin L.A."/>
            <person name="Pitluck S."/>
            <person name="Peters L."/>
            <person name="Mikhailova N."/>
            <person name="Teshima H."/>
            <person name="Detter J.C."/>
            <person name="Han C."/>
            <person name="Tapia R."/>
            <person name="Land M."/>
            <person name="Hauser L."/>
            <person name="Kyrpides N.C."/>
            <person name="Ivanova N."/>
            <person name="Pagani I."/>
            <person name="Vannier P."/>
            <person name="Oger P."/>
            <person name="Bartlett D.H."/>
            <person name="Noll K.M."/>
            <person name="Woyke T."/>
            <person name="Jebbar M."/>
        </authorList>
    </citation>
    <scope>NUCLEOTIDE SEQUENCE [LARGE SCALE GENOMIC DNA]</scope>
    <source>
        <strain evidence="7">DSM 14283 / JCM 11233 / KA3</strain>
    </source>
</reference>
<dbReference type="InterPro" id="IPR000994">
    <property type="entry name" value="Pept_M24"/>
</dbReference>
<dbReference type="Gene3D" id="3.90.230.10">
    <property type="entry name" value="Creatinase/methionine aminopeptidase superfamily"/>
    <property type="match status" value="1"/>
</dbReference>
<keyword evidence="7" id="KW-1185">Reference proteome</keyword>
<keyword evidence="6" id="KW-0645">Protease</keyword>
<dbReference type="PANTHER" id="PTHR46112">
    <property type="entry name" value="AMINOPEPTIDASE"/>
    <property type="match status" value="1"/>
</dbReference>
<dbReference type="KEGG" id="mpz:Marpi_0241"/>
<evidence type="ECO:0000313" key="6">
    <source>
        <dbReference type="EMBL" id="AEX84693.1"/>
    </source>
</evidence>
<dbReference type="Proteomes" id="UP000007161">
    <property type="component" value="Chromosome"/>
</dbReference>
<dbReference type="MEROPS" id="M24.008"/>
<gene>
    <name evidence="6" type="ordered locus">Marpi_0241</name>
</gene>
<dbReference type="AlphaFoldDB" id="H2J3W5"/>
<keyword evidence="1 3" id="KW-0479">Metal-binding</keyword>
<evidence type="ECO:0000259" key="5">
    <source>
        <dbReference type="Pfam" id="PF01321"/>
    </source>
</evidence>
<dbReference type="SUPFAM" id="SSF55920">
    <property type="entry name" value="Creatinase/aminopeptidase"/>
    <property type="match status" value="1"/>
</dbReference>
<evidence type="ECO:0000259" key="4">
    <source>
        <dbReference type="Pfam" id="PF00557"/>
    </source>
</evidence>
<name>H2J3W5_MARPK</name>
<evidence type="ECO:0000256" key="3">
    <source>
        <dbReference type="RuleBase" id="RU000590"/>
    </source>
</evidence>
<evidence type="ECO:0000256" key="1">
    <source>
        <dbReference type="ARBA" id="ARBA00022723"/>
    </source>
</evidence>
<organism evidence="6 7">
    <name type="scientific">Marinitoga piezophila (strain DSM 14283 / JCM 11233 / KA3)</name>
    <dbReference type="NCBI Taxonomy" id="443254"/>
    <lineage>
        <taxon>Bacteria</taxon>
        <taxon>Thermotogati</taxon>
        <taxon>Thermotogota</taxon>
        <taxon>Thermotogae</taxon>
        <taxon>Petrotogales</taxon>
        <taxon>Petrotogaceae</taxon>
        <taxon>Marinitoga</taxon>
    </lineage>
</organism>
<dbReference type="InterPro" id="IPR001131">
    <property type="entry name" value="Peptidase_M24B_aminopep-P_CS"/>
</dbReference>
<evidence type="ECO:0000256" key="2">
    <source>
        <dbReference type="ARBA" id="ARBA00022801"/>
    </source>
</evidence>
<proteinExistence type="inferred from homology"/>
<dbReference type="Pfam" id="PF01321">
    <property type="entry name" value="Creatinase_N"/>
    <property type="match status" value="1"/>
</dbReference>
<dbReference type="RefSeq" id="WP_014295765.1">
    <property type="nucleotide sequence ID" value="NC_016751.1"/>
</dbReference>
<dbReference type="SUPFAM" id="SSF53092">
    <property type="entry name" value="Creatinase/prolidase N-terminal domain"/>
    <property type="match status" value="1"/>
</dbReference>
<dbReference type="Pfam" id="PF00557">
    <property type="entry name" value="Peptidase_M24"/>
    <property type="match status" value="1"/>
</dbReference>
<dbReference type="InterPro" id="IPR036005">
    <property type="entry name" value="Creatinase/aminopeptidase-like"/>
</dbReference>
<accession>H2J3W5</accession>
<dbReference type="EMBL" id="CP003257">
    <property type="protein sequence ID" value="AEX84693.1"/>
    <property type="molecule type" value="Genomic_DNA"/>
</dbReference>
<dbReference type="GO" id="GO:0046872">
    <property type="term" value="F:metal ion binding"/>
    <property type="evidence" value="ECO:0007669"/>
    <property type="project" value="UniProtKB-KW"/>
</dbReference>
<dbReference type="Gene3D" id="3.40.350.10">
    <property type="entry name" value="Creatinase/prolidase N-terminal domain"/>
    <property type="match status" value="1"/>
</dbReference>
<comment type="similarity">
    <text evidence="3">Belongs to the peptidase M24B family.</text>
</comment>
<dbReference type="InterPro" id="IPR029149">
    <property type="entry name" value="Creatin/AminoP/Spt16_N"/>
</dbReference>
<reference evidence="7" key="2">
    <citation type="submission" date="2012-01" db="EMBL/GenBank/DDBJ databases">
        <title>Complete sequence of chromosome of Marinitoga piezophila KA3.</title>
        <authorList>
            <person name="Lucas S."/>
            <person name="Han J."/>
            <person name="Lapidus A."/>
            <person name="Cheng J.-F."/>
            <person name="Goodwin L."/>
            <person name="Pitluck S."/>
            <person name="Peters L."/>
            <person name="Mikhailova N."/>
            <person name="Teshima H."/>
            <person name="Detter J.C."/>
            <person name="Han C."/>
            <person name="Tapia R."/>
            <person name="Land M."/>
            <person name="Hauser L."/>
            <person name="Kyrpides N."/>
            <person name="Ivanova N."/>
            <person name="Pagani I."/>
            <person name="Jebbar M."/>
            <person name="Vannier P."/>
            <person name="Oger P."/>
            <person name="Cario A."/>
            <person name="Bartlett D."/>
            <person name="Noll K.M."/>
            <person name="Woyke T."/>
        </authorList>
    </citation>
    <scope>NUCLEOTIDE SEQUENCE [LARGE SCALE GENOMIC DNA]</scope>
    <source>
        <strain evidence="7">DSM 14283 / JCM 11233 / KA3</strain>
    </source>
</reference>
<dbReference type="GO" id="GO:0004177">
    <property type="term" value="F:aminopeptidase activity"/>
    <property type="evidence" value="ECO:0007669"/>
    <property type="project" value="UniProtKB-KW"/>
</dbReference>
<dbReference type="CDD" id="cd01092">
    <property type="entry name" value="APP-like"/>
    <property type="match status" value="1"/>
</dbReference>
<feature type="domain" description="Creatinase N-terminal" evidence="5">
    <location>
        <begin position="5"/>
        <end position="132"/>
    </location>
</feature>
<dbReference type="InterPro" id="IPR050659">
    <property type="entry name" value="Peptidase_M24B"/>
</dbReference>
<protein>
    <submittedName>
        <fullName evidence="6">Xaa-Pro aminopeptidase</fullName>
    </submittedName>
</protein>
<keyword evidence="6" id="KW-0031">Aminopeptidase</keyword>
<dbReference type="OrthoDB" id="9806388at2"/>
<keyword evidence="2" id="KW-0378">Hydrolase</keyword>
<dbReference type="PANTHER" id="PTHR46112:SF3">
    <property type="entry name" value="AMINOPEPTIDASE YPDF"/>
    <property type="match status" value="1"/>
</dbReference>
<feature type="domain" description="Peptidase M24" evidence="4">
    <location>
        <begin position="141"/>
        <end position="344"/>
    </location>
</feature>
<dbReference type="FunFam" id="3.90.230.10:FF:000014">
    <property type="entry name" value="Aminopeptidase P family protein"/>
    <property type="match status" value="1"/>
</dbReference>
<evidence type="ECO:0000313" key="7">
    <source>
        <dbReference type="Proteomes" id="UP000007161"/>
    </source>
</evidence>
<dbReference type="InterPro" id="IPR000587">
    <property type="entry name" value="Creatinase_N"/>
</dbReference>
<dbReference type="STRING" id="443254.Marpi_0241"/>
<sequence length="360" mass="40065">MFFDRINLLREKMANKGLDGYLIINIESSSKPSSYYLTGFTGSFSVVLITEKEVKFMTDGRYIEQATKQTGEKPIILKGKLEEEIKKLIELPEGAKIGFEANTVSSHIYLNILMKFEKYTFVPAEELLLELRRTKSMEEVEYIKKAVEIAEKALQETLDTFKLGMTEKEFAAKLEYNMKIFGSDTYAFETIVASGPRGALPHGIASDKTINKGELVVIDFGAYANGYNSDITRTIAIGEISEKHREIYEIVLKAQKAAVAGVKPGLAYSEIDKIARDIISEAGYGEYFSHGLGHGVGLEVHESPRVSKLSTETSQPGDIITIEPGIYIPGEVGIRIEDDVLVTEDGYELLTTFDKNLIII</sequence>
<dbReference type="PROSITE" id="PS00491">
    <property type="entry name" value="PROLINE_PEPTIDASE"/>
    <property type="match status" value="1"/>
</dbReference>